<gene>
    <name evidence="10" type="ORF">METZ01_LOCUS479940</name>
</gene>
<name>A0A383C3S3_9ZZZZ</name>
<keyword evidence="3" id="KW-1003">Cell membrane</keyword>
<evidence type="ECO:0000256" key="5">
    <source>
        <dbReference type="ARBA" id="ARBA00022927"/>
    </source>
</evidence>
<dbReference type="HAMAP" id="MF_00422">
    <property type="entry name" value="SecE"/>
    <property type="match status" value="1"/>
</dbReference>
<dbReference type="PANTHER" id="PTHR33910">
    <property type="entry name" value="PROTEIN TRANSLOCASE SUBUNIT SECE"/>
    <property type="match status" value="1"/>
</dbReference>
<dbReference type="Pfam" id="PF00584">
    <property type="entry name" value="SecE"/>
    <property type="match status" value="1"/>
</dbReference>
<dbReference type="InterPro" id="IPR001901">
    <property type="entry name" value="Translocase_SecE/Sec61-g"/>
</dbReference>
<evidence type="ECO:0008006" key="11">
    <source>
        <dbReference type="Google" id="ProtNLM"/>
    </source>
</evidence>
<dbReference type="Gene3D" id="1.20.5.1030">
    <property type="entry name" value="Preprotein translocase secy subunit"/>
    <property type="match status" value="1"/>
</dbReference>
<evidence type="ECO:0000256" key="4">
    <source>
        <dbReference type="ARBA" id="ARBA00022692"/>
    </source>
</evidence>
<keyword evidence="8 9" id="KW-0472">Membrane</keyword>
<dbReference type="GO" id="GO:0005886">
    <property type="term" value="C:plasma membrane"/>
    <property type="evidence" value="ECO:0007669"/>
    <property type="project" value="TreeGrafter"/>
</dbReference>
<sequence length="62" mass="7245">MRIGAYIKNSFDELLHKVTWPTWEELQNSSVVVAIASLIIALIIFLMDQVFSKLMSLFYDFF</sequence>
<dbReference type="InterPro" id="IPR038379">
    <property type="entry name" value="SecE_sf"/>
</dbReference>
<keyword evidence="5" id="KW-0653">Protein transport</keyword>
<evidence type="ECO:0000256" key="7">
    <source>
        <dbReference type="ARBA" id="ARBA00023010"/>
    </source>
</evidence>
<evidence type="ECO:0000313" key="10">
    <source>
        <dbReference type="EMBL" id="SVE27086.1"/>
    </source>
</evidence>
<evidence type="ECO:0000256" key="2">
    <source>
        <dbReference type="ARBA" id="ARBA00022448"/>
    </source>
</evidence>
<dbReference type="AlphaFoldDB" id="A0A383C3S3"/>
<dbReference type="NCBIfam" id="TIGR00964">
    <property type="entry name" value="secE_bact"/>
    <property type="match status" value="1"/>
</dbReference>
<keyword evidence="6 9" id="KW-1133">Transmembrane helix</keyword>
<dbReference type="GO" id="GO:0043952">
    <property type="term" value="P:protein transport by the Sec complex"/>
    <property type="evidence" value="ECO:0007669"/>
    <property type="project" value="TreeGrafter"/>
</dbReference>
<evidence type="ECO:0000256" key="8">
    <source>
        <dbReference type="ARBA" id="ARBA00023136"/>
    </source>
</evidence>
<evidence type="ECO:0000256" key="9">
    <source>
        <dbReference type="SAM" id="Phobius"/>
    </source>
</evidence>
<dbReference type="EMBL" id="UINC01205762">
    <property type="protein sequence ID" value="SVE27086.1"/>
    <property type="molecule type" value="Genomic_DNA"/>
</dbReference>
<keyword evidence="4 9" id="KW-0812">Transmembrane</keyword>
<feature type="transmembrane region" description="Helical" evidence="9">
    <location>
        <begin position="29"/>
        <end position="47"/>
    </location>
</feature>
<protein>
    <recommendedName>
        <fullName evidence="11">Protein translocase subunit SecE</fullName>
    </recommendedName>
</protein>
<evidence type="ECO:0000256" key="1">
    <source>
        <dbReference type="ARBA" id="ARBA00004370"/>
    </source>
</evidence>
<dbReference type="GO" id="GO:0006605">
    <property type="term" value="P:protein targeting"/>
    <property type="evidence" value="ECO:0007669"/>
    <property type="project" value="InterPro"/>
</dbReference>
<reference evidence="10" key="1">
    <citation type="submission" date="2018-05" db="EMBL/GenBank/DDBJ databases">
        <authorList>
            <person name="Lanie J.A."/>
            <person name="Ng W.-L."/>
            <person name="Kazmierczak K.M."/>
            <person name="Andrzejewski T.M."/>
            <person name="Davidsen T.M."/>
            <person name="Wayne K.J."/>
            <person name="Tettelin H."/>
            <person name="Glass J.I."/>
            <person name="Rusch D."/>
            <person name="Podicherti R."/>
            <person name="Tsui H.-C.T."/>
            <person name="Winkler M.E."/>
        </authorList>
    </citation>
    <scope>NUCLEOTIDE SEQUENCE</scope>
</reference>
<comment type="subcellular location">
    <subcellularLocation>
        <location evidence="1">Membrane</location>
    </subcellularLocation>
</comment>
<dbReference type="GO" id="GO:0009306">
    <property type="term" value="P:protein secretion"/>
    <property type="evidence" value="ECO:0007669"/>
    <property type="project" value="InterPro"/>
</dbReference>
<dbReference type="GO" id="GO:0006886">
    <property type="term" value="P:intracellular protein transport"/>
    <property type="evidence" value="ECO:0007669"/>
    <property type="project" value="InterPro"/>
</dbReference>
<organism evidence="10">
    <name type="scientific">marine metagenome</name>
    <dbReference type="NCBI Taxonomy" id="408172"/>
    <lineage>
        <taxon>unclassified sequences</taxon>
        <taxon>metagenomes</taxon>
        <taxon>ecological metagenomes</taxon>
    </lineage>
</organism>
<dbReference type="GO" id="GO:0008320">
    <property type="term" value="F:protein transmembrane transporter activity"/>
    <property type="evidence" value="ECO:0007669"/>
    <property type="project" value="InterPro"/>
</dbReference>
<dbReference type="InterPro" id="IPR005807">
    <property type="entry name" value="SecE_bac"/>
</dbReference>
<evidence type="ECO:0000256" key="6">
    <source>
        <dbReference type="ARBA" id="ARBA00022989"/>
    </source>
</evidence>
<accession>A0A383C3S3</accession>
<proteinExistence type="inferred from homology"/>
<keyword evidence="7" id="KW-0811">Translocation</keyword>
<dbReference type="PANTHER" id="PTHR33910:SF1">
    <property type="entry name" value="PROTEIN TRANSLOCASE SUBUNIT SECE"/>
    <property type="match status" value="1"/>
</dbReference>
<keyword evidence="2" id="KW-0813">Transport</keyword>
<evidence type="ECO:0000256" key="3">
    <source>
        <dbReference type="ARBA" id="ARBA00022475"/>
    </source>
</evidence>